<dbReference type="PANTHER" id="PTHR12944:SF2">
    <property type="entry name" value="O-PHOSPHOSERYL-TRNA(SEC) SELENIUM TRANSFERASE"/>
    <property type="match status" value="1"/>
</dbReference>
<comment type="similarity">
    <text evidence="4">Belongs to the SepSecS family.</text>
</comment>
<comment type="cofactor">
    <cofactor evidence="1">
        <name>pyridoxal 5'-phosphate</name>
        <dbReference type="ChEBI" id="CHEBI:597326"/>
    </cofactor>
</comment>
<gene>
    <name evidence="18" type="ORF">NECAME_08311</name>
</gene>
<evidence type="ECO:0000256" key="13">
    <source>
        <dbReference type="ARBA" id="ARBA00026053"/>
    </source>
</evidence>
<dbReference type="UniPathway" id="UPA00906">
    <property type="reaction ID" value="UER00898"/>
</dbReference>
<keyword evidence="10" id="KW-0663">Pyridoxal phosphate</keyword>
<protein>
    <recommendedName>
        <fullName evidence="6">O-phosphoseryl-tRNA(Sec) selenium transferase</fullName>
        <ecNumber evidence="5">2.9.1.2</ecNumber>
    </recommendedName>
    <alternativeName>
        <fullName evidence="14">Selenocysteine synthase</fullName>
    </alternativeName>
    <alternativeName>
        <fullName evidence="15">Selenocysteinyl-tRNA(Sec) synthase</fullName>
    </alternativeName>
    <alternativeName>
        <fullName evidence="16">Sep-tRNA:Sec-tRNA synthase</fullName>
    </alternativeName>
</protein>
<reference evidence="19" key="1">
    <citation type="journal article" date="2014" name="Nat. Genet.">
        <title>Genome of the human hookworm Necator americanus.</title>
        <authorList>
            <person name="Tang Y.T."/>
            <person name="Gao X."/>
            <person name="Rosa B.A."/>
            <person name="Abubucker S."/>
            <person name="Hallsworth-Pepin K."/>
            <person name="Martin J."/>
            <person name="Tyagi R."/>
            <person name="Heizer E."/>
            <person name="Zhang X."/>
            <person name="Bhonagiri-Palsikar V."/>
            <person name="Minx P."/>
            <person name="Warren W.C."/>
            <person name="Wang Q."/>
            <person name="Zhan B."/>
            <person name="Hotez P.J."/>
            <person name="Sternberg P.W."/>
            <person name="Dougall A."/>
            <person name="Gaze S.T."/>
            <person name="Mulvenna J."/>
            <person name="Sotillo J."/>
            <person name="Ranganathan S."/>
            <person name="Rabelo E.M."/>
            <person name="Wilson R.K."/>
            <person name="Felgner P.L."/>
            <person name="Bethony J."/>
            <person name="Hawdon J.M."/>
            <person name="Gasser R.B."/>
            <person name="Loukas A."/>
            <person name="Mitreva M."/>
        </authorList>
    </citation>
    <scope>NUCLEOTIDE SEQUENCE [LARGE SCALE GENOMIC DNA]</scope>
</reference>
<evidence type="ECO:0000256" key="8">
    <source>
        <dbReference type="ARBA" id="ARBA00022679"/>
    </source>
</evidence>
<proteinExistence type="inferred from homology"/>
<dbReference type="EC" id="2.9.1.2" evidence="5"/>
<comment type="catalytic activity">
    <reaction evidence="17">
        <text>O-phospho-L-seryl-tRNA(Sec) + selenophosphate + H2O = L-selenocysteinyl-tRNA(Sec) + 2 phosphate</text>
        <dbReference type="Rhea" id="RHEA:25041"/>
        <dbReference type="Rhea" id="RHEA-COMP:9743"/>
        <dbReference type="Rhea" id="RHEA-COMP:9947"/>
        <dbReference type="ChEBI" id="CHEBI:15377"/>
        <dbReference type="ChEBI" id="CHEBI:16144"/>
        <dbReference type="ChEBI" id="CHEBI:43474"/>
        <dbReference type="ChEBI" id="CHEBI:78551"/>
        <dbReference type="ChEBI" id="CHEBI:78573"/>
        <dbReference type="EC" id="2.9.1.2"/>
    </reaction>
</comment>
<dbReference type="GO" id="GO:0000049">
    <property type="term" value="F:tRNA binding"/>
    <property type="evidence" value="ECO:0007669"/>
    <property type="project" value="UniProtKB-KW"/>
</dbReference>
<dbReference type="InterPro" id="IPR019872">
    <property type="entry name" value="Sec-tRNA_Se_transferase"/>
</dbReference>
<keyword evidence="7" id="KW-0820">tRNA-binding</keyword>
<evidence type="ECO:0000256" key="5">
    <source>
        <dbReference type="ARBA" id="ARBA00012464"/>
    </source>
</evidence>
<dbReference type="GO" id="GO:0098621">
    <property type="term" value="F:O-phosphoseryl-tRNA(Sec) selenium transferase activity"/>
    <property type="evidence" value="ECO:0007669"/>
    <property type="project" value="UniProtKB-EC"/>
</dbReference>
<keyword evidence="19" id="KW-1185">Reference proteome</keyword>
<evidence type="ECO:0000313" key="19">
    <source>
        <dbReference type="Proteomes" id="UP000053676"/>
    </source>
</evidence>
<sequence length="207" mass="23709">MALSLCMGSWRKLRPKAKYVLWCRVDQKSCFKAILHAGYEPIIVDPVREGDALMTDVETLNRILEQRGEEILCVLSTTSCFAPRSPDSLEAISGICQHTDMRRVGKEHFYSRRRKCCGEPKRYVLDDSLRYYLNNVPDSVGHNIKVPVAAVWILKDAKVQKRMPYAASAIMELFTWNTNGSVEKEPERISFCKFSTIERGVQSEENE</sequence>
<keyword evidence="8 18" id="KW-0808">Transferase</keyword>
<evidence type="ECO:0000256" key="17">
    <source>
        <dbReference type="ARBA" id="ARBA00048808"/>
    </source>
</evidence>
<evidence type="ECO:0000256" key="11">
    <source>
        <dbReference type="ARBA" id="ARBA00022917"/>
    </source>
</evidence>
<evidence type="ECO:0000256" key="4">
    <source>
        <dbReference type="ARBA" id="ARBA00007037"/>
    </source>
</evidence>
<keyword evidence="9" id="KW-0694">RNA-binding</keyword>
<dbReference type="Gene3D" id="3.40.640.10">
    <property type="entry name" value="Type I PLP-dependent aspartate aminotransferase-like (Major domain)"/>
    <property type="match status" value="1"/>
</dbReference>
<dbReference type="InterPro" id="IPR015424">
    <property type="entry name" value="PyrdxlP-dep_Trfase"/>
</dbReference>
<evidence type="ECO:0000256" key="9">
    <source>
        <dbReference type="ARBA" id="ARBA00022884"/>
    </source>
</evidence>
<dbReference type="GO" id="GO:0001514">
    <property type="term" value="P:selenocysteine incorporation"/>
    <property type="evidence" value="ECO:0007669"/>
    <property type="project" value="TreeGrafter"/>
</dbReference>
<evidence type="ECO:0000256" key="7">
    <source>
        <dbReference type="ARBA" id="ARBA00022555"/>
    </source>
</evidence>
<dbReference type="PANTHER" id="PTHR12944">
    <property type="entry name" value="SOLUBLE LIVER ANTIGEN/LIVER PANCREAS ANTIGEN"/>
    <property type="match status" value="1"/>
</dbReference>
<dbReference type="Proteomes" id="UP000053676">
    <property type="component" value="Unassembled WGS sequence"/>
</dbReference>
<evidence type="ECO:0000256" key="10">
    <source>
        <dbReference type="ARBA" id="ARBA00022898"/>
    </source>
</evidence>
<comment type="pathway">
    <text evidence="3">Aminoacyl-tRNA biosynthesis; selenocysteinyl-tRNA(Sec) biosynthesis; selenocysteinyl-tRNA(Sec) from L-seryl-tRNA(Sec) (archaeal/eukaryal route): step 2/2.</text>
</comment>
<dbReference type="Pfam" id="PF05889">
    <property type="entry name" value="SepSecS"/>
    <property type="match status" value="1"/>
</dbReference>
<dbReference type="InterPro" id="IPR008829">
    <property type="entry name" value="SepSecS/SepCysS"/>
</dbReference>
<evidence type="ECO:0000256" key="14">
    <source>
        <dbReference type="ARBA" id="ARBA00030669"/>
    </source>
</evidence>
<keyword evidence="11" id="KW-0648">Protein biosynthesis</keyword>
<organism evidence="18 19">
    <name type="scientific">Necator americanus</name>
    <name type="common">Human hookworm</name>
    <dbReference type="NCBI Taxonomy" id="51031"/>
    <lineage>
        <taxon>Eukaryota</taxon>
        <taxon>Metazoa</taxon>
        <taxon>Ecdysozoa</taxon>
        <taxon>Nematoda</taxon>
        <taxon>Chromadorea</taxon>
        <taxon>Rhabditida</taxon>
        <taxon>Rhabditina</taxon>
        <taxon>Rhabditomorpha</taxon>
        <taxon>Strongyloidea</taxon>
        <taxon>Ancylostomatidae</taxon>
        <taxon>Bunostominae</taxon>
        <taxon>Necator</taxon>
    </lineage>
</organism>
<dbReference type="InterPro" id="IPR015421">
    <property type="entry name" value="PyrdxlP-dep_Trfase_major"/>
</dbReference>
<evidence type="ECO:0000256" key="16">
    <source>
        <dbReference type="ARBA" id="ARBA00032693"/>
    </source>
</evidence>
<evidence type="ECO:0000256" key="2">
    <source>
        <dbReference type="ARBA" id="ARBA00002552"/>
    </source>
</evidence>
<dbReference type="STRING" id="51031.W2TKN9"/>
<comment type="subunit">
    <text evidence="13">Homotetramer formed by a catalytic dimer and a non-catalytic dimer serving as a binding platform that orients tRNASec for catalysis. Each tetramer binds the CCA ends of two tRNAs which point to the active sites of the catalytic dimer.</text>
</comment>
<dbReference type="EMBL" id="KI658635">
    <property type="protein sequence ID" value="ETN81726.1"/>
    <property type="molecule type" value="Genomic_DNA"/>
</dbReference>
<evidence type="ECO:0000256" key="3">
    <source>
        <dbReference type="ARBA" id="ARBA00004822"/>
    </source>
</evidence>
<dbReference type="GO" id="GO:0001717">
    <property type="term" value="P:conversion of seryl-tRNAsec to selenocys-tRNAsec"/>
    <property type="evidence" value="ECO:0007669"/>
    <property type="project" value="InterPro"/>
</dbReference>
<dbReference type="KEGG" id="nai:NECAME_08311"/>
<accession>W2TKN9</accession>
<name>W2TKN9_NECAM</name>
<dbReference type="SUPFAM" id="SSF53383">
    <property type="entry name" value="PLP-dependent transferases"/>
    <property type="match status" value="1"/>
</dbReference>
<comment type="function">
    <text evidence="2">Converts O-phosphoseryl-tRNA(Sec) to selenocysteinyl-tRNA(Sec) required for selenoprotein biosynthesis.</text>
</comment>
<dbReference type="AlphaFoldDB" id="W2TKN9"/>
<evidence type="ECO:0000256" key="1">
    <source>
        <dbReference type="ARBA" id="ARBA00001933"/>
    </source>
</evidence>
<evidence type="ECO:0000256" key="12">
    <source>
        <dbReference type="ARBA" id="ARBA00023266"/>
    </source>
</evidence>
<dbReference type="OrthoDB" id="10263545at2759"/>
<evidence type="ECO:0000256" key="15">
    <source>
        <dbReference type="ARBA" id="ARBA00032048"/>
    </source>
</evidence>
<evidence type="ECO:0000256" key="6">
    <source>
        <dbReference type="ARBA" id="ARBA00021963"/>
    </source>
</evidence>
<evidence type="ECO:0000313" key="18">
    <source>
        <dbReference type="EMBL" id="ETN81726.1"/>
    </source>
</evidence>
<keyword evidence="12" id="KW-0711">Selenium</keyword>